<gene>
    <name evidence="2" type="ORF">E5351_04855</name>
</gene>
<evidence type="ECO:0000313" key="3">
    <source>
        <dbReference type="Proteomes" id="UP000309117"/>
    </source>
</evidence>
<dbReference type="CDD" id="cd00229">
    <property type="entry name" value="SGNH_hydrolase"/>
    <property type="match status" value="1"/>
</dbReference>
<dbReference type="InterPro" id="IPR036514">
    <property type="entry name" value="SGNH_hydro_sf"/>
</dbReference>
<dbReference type="Gene3D" id="3.40.50.1110">
    <property type="entry name" value="SGNH hydrolase"/>
    <property type="match status" value="1"/>
</dbReference>
<accession>A0A4S2BNN9</accession>
<dbReference type="InterPro" id="IPR051532">
    <property type="entry name" value="Ester_Hydrolysis_Enzymes"/>
</dbReference>
<keyword evidence="2" id="KW-0378">Hydrolase</keyword>
<proteinExistence type="predicted"/>
<dbReference type="Proteomes" id="UP000309117">
    <property type="component" value="Unassembled WGS sequence"/>
</dbReference>
<dbReference type="PANTHER" id="PTHR30383">
    <property type="entry name" value="THIOESTERASE 1/PROTEASE 1/LYSOPHOSPHOLIPASE L1"/>
    <property type="match status" value="1"/>
</dbReference>
<reference evidence="2 3" key="1">
    <citation type="submission" date="2019-04" db="EMBL/GenBank/DDBJ databases">
        <title>Microbes associate with the intestines of laboratory mice.</title>
        <authorList>
            <person name="Navarre W."/>
            <person name="Wong E."/>
            <person name="Huang K."/>
            <person name="Tropini C."/>
            <person name="Ng K."/>
            <person name="Yu B."/>
        </authorList>
    </citation>
    <scope>NUCLEOTIDE SEQUENCE [LARGE SCALE GENOMIC DNA]</scope>
    <source>
        <strain evidence="2 3">NM61_E11</strain>
    </source>
</reference>
<evidence type="ECO:0000259" key="1">
    <source>
        <dbReference type="Pfam" id="PF13472"/>
    </source>
</evidence>
<dbReference type="SUPFAM" id="SSF52266">
    <property type="entry name" value="SGNH hydrolase"/>
    <property type="match status" value="1"/>
</dbReference>
<dbReference type="InterPro" id="IPR013830">
    <property type="entry name" value="SGNH_hydro"/>
</dbReference>
<protein>
    <submittedName>
        <fullName evidence="2">SGNH/GDSL hydrolase family protein</fullName>
    </submittedName>
</protein>
<name>A0A4S2BNN9_9LACO</name>
<sequence>MSNETFLIPIVQNNDLSDIALAELRQDLDAHPLNQRLYEDIAYLPGNSKKYSLNQVEFTMSPLFKKKILFLGSSVTFGFGSLGESFVDYLWKKDGVLAIKNAENGTTLVDQDIKGESYVKRFNEELKQKDHPDILVLQLSTNDATLGNKLGKISNDNYDTQTIIGALEYIISKAKQNWDCPILIYTSPNFDNPLYAQMVQAAHELAKKWEVEVLDLFNDPNFKDQDDLYMADEIHPTRAGYELKWLPVFEKKLIEM</sequence>
<dbReference type="GO" id="GO:0016787">
    <property type="term" value="F:hydrolase activity"/>
    <property type="evidence" value="ECO:0007669"/>
    <property type="project" value="UniProtKB-KW"/>
</dbReference>
<feature type="domain" description="SGNH hydrolase-type esterase" evidence="1">
    <location>
        <begin position="70"/>
        <end position="243"/>
    </location>
</feature>
<dbReference type="AlphaFoldDB" id="A0A4S2BNN9"/>
<dbReference type="EMBL" id="SRYV01000007">
    <property type="protein sequence ID" value="TGY15815.1"/>
    <property type="molecule type" value="Genomic_DNA"/>
</dbReference>
<comment type="caution">
    <text evidence="2">The sequence shown here is derived from an EMBL/GenBank/DDBJ whole genome shotgun (WGS) entry which is preliminary data.</text>
</comment>
<dbReference type="RefSeq" id="WP_004042971.1">
    <property type="nucleotide sequence ID" value="NZ_AQFR02000003.1"/>
</dbReference>
<evidence type="ECO:0000313" key="2">
    <source>
        <dbReference type="EMBL" id="TGY15815.1"/>
    </source>
</evidence>
<organism evidence="2 3">
    <name type="scientific">Lactobacillus intestinalis</name>
    <dbReference type="NCBI Taxonomy" id="151781"/>
    <lineage>
        <taxon>Bacteria</taxon>
        <taxon>Bacillati</taxon>
        <taxon>Bacillota</taxon>
        <taxon>Bacilli</taxon>
        <taxon>Lactobacillales</taxon>
        <taxon>Lactobacillaceae</taxon>
        <taxon>Lactobacillus</taxon>
    </lineage>
</organism>
<dbReference type="Pfam" id="PF13472">
    <property type="entry name" value="Lipase_GDSL_2"/>
    <property type="match status" value="1"/>
</dbReference>